<dbReference type="Pfam" id="PF12662">
    <property type="entry name" value="cEGF"/>
    <property type="match status" value="1"/>
</dbReference>
<sequence length="433" mass="48089">MRTHNCGMGFQCQNTDGSFTCNLKQRCLTGFTQDSHSNCIDIDECSSVSEPCTTGFNCINTVGSYTCQRKIIMCSRGYHSSPDGARCIDVDECQMGTHRCGEGQICHNLPGSYRCDCQTGYQYDAIRQLCVDVNECWRYPGRLCAQACDNTPGSYQCSCTTGFSLAFDGKNCEDVSECDNNPCSQECANIYGSYQCYCRMGYYLKEDGHTCEDIDECSQSIGNLCAFQCVNVPGSYKCACPPHGYSMSSNGRTCQDIDECAIGSHNCSASQTCFNIQGGFRCLSFACPDNYRRVKLPQLPAMPDHAITDHVLPVELPDQHRHPSSDLPHRTLHPARKRGRLLQHTEAQQLNRRRVPAPTGAGATGLPYRRGDEAAASRNFHNFPGPHLRVHHTLGANIPFWKCLTHIHEECVSSKAALRMFSLLYVFSYVCTS</sequence>
<dbReference type="GO" id="GO:0030855">
    <property type="term" value="P:epithelial cell differentiation"/>
    <property type="evidence" value="ECO:0007669"/>
    <property type="project" value="UniProtKB-ARBA"/>
</dbReference>
<dbReference type="SUPFAM" id="SSF57196">
    <property type="entry name" value="EGF/Laminin"/>
    <property type="match status" value="3"/>
</dbReference>
<dbReference type="Proteomes" id="UP000472260">
    <property type="component" value="Unassembled WGS sequence"/>
</dbReference>
<feature type="domain" description="EGF-like" evidence="12">
    <location>
        <begin position="89"/>
        <end position="131"/>
    </location>
</feature>
<dbReference type="InterPro" id="IPR001881">
    <property type="entry name" value="EGF-like_Ca-bd_dom"/>
</dbReference>
<dbReference type="PROSITE" id="PS00010">
    <property type="entry name" value="ASX_HYDROXYL"/>
    <property type="match status" value="4"/>
</dbReference>
<evidence type="ECO:0000256" key="7">
    <source>
        <dbReference type="ARBA" id="ARBA00022737"/>
    </source>
</evidence>
<comment type="subcellular location">
    <subcellularLocation>
        <location evidence="1">Secreted</location>
        <location evidence="1">Extracellular space</location>
        <location evidence="1">Extracellular matrix</location>
    </subcellularLocation>
</comment>
<dbReference type="InterPro" id="IPR026823">
    <property type="entry name" value="cEGF"/>
</dbReference>
<dbReference type="Ensembl" id="ENSSANT00000113206.1">
    <property type="protein sequence ID" value="ENSSANP00000106692.1"/>
    <property type="gene ID" value="ENSSANG00000052139.1"/>
</dbReference>
<evidence type="ECO:0000256" key="1">
    <source>
        <dbReference type="ARBA" id="ARBA00004498"/>
    </source>
</evidence>
<keyword evidence="9" id="KW-1015">Disulfide bond</keyword>
<dbReference type="SMART" id="SM00181">
    <property type="entry name" value="EGF"/>
    <property type="match status" value="6"/>
</dbReference>
<keyword evidence="6" id="KW-0732">Signal</keyword>
<dbReference type="FunFam" id="2.10.25.10:FF:000010">
    <property type="entry name" value="Pro-epidermal growth factor"/>
    <property type="match status" value="2"/>
</dbReference>
<comment type="caution">
    <text evidence="11">Lacks conserved residue(s) required for the propagation of feature annotation.</text>
</comment>
<keyword evidence="10" id="KW-0325">Glycoprotein</keyword>
<dbReference type="CDD" id="cd00054">
    <property type="entry name" value="EGF_CA"/>
    <property type="match status" value="3"/>
</dbReference>
<reference evidence="13" key="2">
    <citation type="submission" date="2025-09" db="UniProtKB">
        <authorList>
            <consortium name="Ensembl"/>
        </authorList>
    </citation>
    <scope>IDENTIFICATION</scope>
</reference>
<dbReference type="InterPro" id="IPR050751">
    <property type="entry name" value="ECM_structural_protein"/>
</dbReference>
<evidence type="ECO:0000256" key="8">
    <source>
        <dbReference type="ARBA" id="ARBA00022837"/>
    </source>
</evidence>
<dbReference type="SMART" id="SM00179">
    <property type="entry name" value="EGF_CA"/>
    <property type="match status" value="7"/>
</dbReference>
<dbReference type="PANTHER" id="PTHR24034">
    <property type="entry name" value="EGF-LIKE DOMAIN-CONTAINING PROTEIN"/>
    <property type="match status" value="1"/>
</dbReference>
<dbReference type="GO" id="GO:0005509">
    <property type="term" value="F:calcium ion binding"/>
    <property type="evidence" value="ECO:0007669"/>
    <property type="project" value="InterPro"/>
</dbReference>
<dbReference type="AlphaFoldDB" id="A0A671TE03"/>
<dbReference type="InterPro" id="IPR049883">
    <property type="entry name" value="NOTCH1_EGF-like"/>
</dbReference>
<dbReference type="PROSITE" id="PS01186">
    <property type="entry name" value="EGF_2"/>
    <property type="match status" value="3"/>
</dbReference>
<keyword evidence="5 11" id="KW-0245">EGF-like domain</keyword>
<dbReference type="SUPFAM" id="SSF57184">
    <property type="entry name" value="Growth factor receptor domain"/>
    <property type="match status" value="1"/>
</dbReference>
<dbReference type="FunFam" id="2.10.25.10:FF:000038">
    <property type="entry name" value="Fibrillin 2"/>
    <property type="match status" value="1"/>
</dbReference>
<evidence type="ECO:0000256" key="4">
    <source>
        <dbReference type="ARBA" id="ARBA00022530"/>
    </source>
</evidence>
<keyword evidence="14" id="KW-1185">Reference proteome</keyword>
<dbReference type="PANTHER" id="PTHR24034:SF158">
    <property type="entry name" value="FIBULIN 2"/>
    <property type="match status" value="1"/>
</dbReference>
<evidence type="ECO:0000256" key="6">
    <source>
        <dbReference type="ARBA" id="ARBA00022729"/>
    </source>
</evidence>
<dbReference type="FunFam" id="2.10.25.10:FF:000341">
    <property type="entry name" value="Fibulin 2"/>
    <property type="match status" value="1"/>
</dbReference>
<evidence type="ECO:0000256" key="9">
    <source>
        <dbReference type="ARBA" id="ARBA00023157"/>
    </source>
</evidence>
<evidence type="ECO:0000256" key="5">
    <source>
        <dbReference type="ARBA" id="ARBA00022536"/>
    </source>
</evidence>
<evidence type="ECO:0000256" key="10">
    <source>
        <dbReference type="ARBA" id="ARBA00023180"/>
    </source>
</evidence>
<evidence type="ECO:0000313" key="13">
    <source>
        <dbReference type="Ensembl" id="ENSSANP00000106692.1"/>
    </source>
</evidence>
<keyword evidence="4" id="KW-0272">Extracellular matrix</keyword>
<dbReference type="InterPro" id="IPR009030">
    <property type="entry name" value="Growth_fac_rcpt_cys_sf"/>
</dbReference>
<name>A0A671TE03_9TELE</name>
<dbReference type="InterPro" id="IPR000742">
    <property type="entry name" value="EGF"/>
</dbReference>
<keyword evidence="3" id="KW-0964">Secreted</keyword>
<evidence type="ECO:0000256" key="2">
    <source>
        <dbReference type="ARBA" id="ARBA00006127"/>
    </source>
</evidence>
<keyword evidence="7" id="KW-0677">Repeat</keyword>
<dbReference type="PROSITE" id="PS01187">
    <property type="entry name" value="EGF_CA"/>
    <property type="match status" value="2"/>
</dbReference>
<evidence type="ECO:0000259" key="12">
    <source>
        <dbReference type="PROSITE" id="PS50026"/>
    </source>
</evidence>
<dbReference type="PROSITE" id="PS50026">
    <property type="entry name" value="EGF_3"/>
    <property type="match status" value="3"/>
</dbReference>
<dbReference type="InterPro" id="IPR018097">
    <property type="entry name" value="EGF_Ca-bd_CS"/>
</dbReference>
<dbReference type="FunFam" id="2.10.25.10:FF:000078">
    <property type="entry name" value="Fibulin-1"/>
    <property type="match status" value="1"/>
</dbReference>
<evidence type="ECO:0000313" key="14">
    <source>
        <dbReference type="Proteomes" id="UP000472260"/>
    </source>
</evidence>
<proteinExistence type="inferred from homology"/>
<dbReference type="Gene3D" id="2.10.25.10">
    <property type="entry name" value="Laminin"/>
    <property type="match status" value="7"/>
</dbReference>
<evidence type="ECO:0000256" key="11">
    <source>
        <dbReference type="PROSITE-ProRule" id="PRU00076"/>
    </source>
</evidence>
<dbReference type="InterPro" id="IPR000152">
    <property type="entry name" value="EGF-type_Asp/Asn_hydroxyl_site"/>
</dbReference>
<dbReference type="GO" id="GO:0071944">
    <property type="term" value="C:cell periphery"/>
    <property type="evidence" value="ECO:0007669"/>
    <property type="project" value="UniProtKB-ARBA"/>
</dbReference>
<dbReference type="Pfam" id="PF07645">
    <property type="entry name" value="EGF_CA"/>
    <property type="match status" value="5"/>
</dbReference>
<organism evidence="13 14">
    <name type="scientific">Sinocyclocheilus anshuiensis</name>
    <dbReference type="NCBI Taxonomy" id="1608454"/>
    <lineage>
        <taxon>Eukaryota</taxon>
        <taxon>Metazoa</taxon>
        <taxon>Chordata</taxon>
        <taxon>Craniata</taxon>
        <taxon>Vertebrata</taxon>
        <taxon>Euteleostomi</taxon>
        <taxon>Actinopterygii</taxon>
        <taxon>Neopterygii</taxon>
        <taxon>Teleostei</taxon>
        <taxon>Ostariophysi</taxon>
        <taxon>Cypriniformes</taxon>
        <taxon>Cyprinidae</taxon>
        <taxon>Cyprininae</taxon>
        <taxon>Sinocyclocheilus</taxon>
    </lineage>
</organism>
<comment type="similarity">
    <text evidence="2">Belongs to the fibulin family.</text>
</comment>
<feature type="domain" description="EGF-like" evidence="12">
    <location>
        <begin position="174"/>
        <end position="212"/>
    </location>
</feature>
<accession>A0A671TE03</accession>
<feature type="domain" description="EGF-like" evidence="12">
    <location>
        <begin position="213"/>
        <end position="255"/>
    </location>
</feature>
<dbReference type="FunFam" id="2.10.25.10:FF:000139">
    <property type="entry name" value="Fibulin-1"/>
    <property type="match status" value="1"/>
</dbReference>
<keyword evidence="8" id="KW-0106">Calcium</keyword>
<evidence type="ECO:0000256" key="3">
    <source>
        <dbReference type="ARBA" id="ARBA00022525"/>
    </source>
</evidence>
<protein>
    <submittedName>
        <fullName evidence="13">Fibulin 2</fullName>
    </submittedName>
</protein>
<reference evidence="13" key="1">
    <citation type="submission" date="2025-08" db="UniProtKB">
        <authorList>
            <consortium name="Ensembl"/>
        </authorList>
    </citation>
    <scope>IDENTIFICATION</scope>
</reference>